<evidence type="ECO:0000313" key="4">
    <source>
        <dbReference type="Proteomes" id="UP000729913"/>
    </source>
</evidence>
<evidence type="ECO:0000256" key="1">
    <source>
        <dbReference type="SAM" id="SignalP"/>
    </source>
</evidence>
<keyword evidence="4" id="KW-1185">Reference proteome</keyword>
<comment type="caution">
    <text evidence="3">The sequence shown here is derived from an EMBL/GenBank/DDBJ whole genome shotgun (WGS) entry which is preliminary data.</text>
</comment>
<dbReference type="InterPro" id="IPR006149">
    <property type="entry name" value="EB_dom"/>
</dbReference>
<feature type="chain" id="PRO_5035203552" description="EB domain-containing protein" evidence="1">
    <location>
        <begin position="24"/>
        <end position="148"/>
    </location>
</feature>
<sequence length="148" mass="17233">MVRTIKWLDNLVLVNYLLTIATAEFLWSQSQSNFDEPRILLRLRQTMKSCTYDTDCIENAYCFNRETCHCKNGHVINRNHTHMQCLKIASNLGDACEENIQCEMTFTSQAECRNKVCACVDGSHYEEEQRRCYESESEKCARQVTIVT</sequence>
<organism evidence="3 4">
    <name type="scientific">Cotesia typhae</name>
    <dbReference type="NCBI Taxonomy" id="2053667"/>
    <lineage>
        <taxon>Eukaryota</taxon>
        <taxon>Metazoa</taxon>
        <taxon>Ecdysozoa</taxon>
        <taxon>Arthropoda</taxon>
        <taxon>Hexapoda</taxon>
        <taxon>Insecta</taxon>
        <taxon>Pterygota</taxon>
        <taxon>Neoptera</taxon>
        <taxon>Endopterygota</taxon>
        <taxon>Hymenoptera</taxon>
        <taxon>Apocrita</taxon>
        <taxon>Ichneumonoidea</taxon>
        <taxon>Braconidae</taxon>
        <taxon>Microgastrinae</taxon>
        <taxon>Cotesia</taxon>
    </lineage>
</organism>
<evidence type="ECO:0000313" key="3">
    <source>
        <dbReference type="EMBL" id="KAG8040320.1"/>
    </source>
</evidence>
<dbReference type="Pfam" id="PF01683">
    <property type="entry name" value="EB"/>
    <property type="match status" value="1"/>
</dbReference>
<reference evidence="3" key="1">
    <citation type="submission" date="2020-03" db="EMBL/GenBank/DDBJ databases">
        <authorList>
            <person name="Chebbi M.A."/>
            <person name="Drezen J.M."/>
        </authorList>
    </citation>
    <scope>NUCLEOTIDE SEQUENCE</scope>
    <source>
        <tissue evidence="3">Whole body</tissue>
    </source>
</reference>
<feature type="domain" description="EB" evidence="2">
    <location>
        <begin position="82"/>
        <end position="127"/>
    </location>
</feature>
<keyword evidence="1" id="KW-0732">Signal</keyword>
<gene>
    <name evidence="3" type="ORF">G9C98_000891</name>
</gene>
<evidence type="ECO:0000259" key="2">
    <source>
        <dbReference type="Pfam" id="PF01683"/>
    </source>
</evidence>
<dbReference type="AlphaFoldDB" id="A0A8J5UW82"/>
<reference evidence="3" key="2">
    <citation type="submission" date="2021-04" db="EMBL/GenBank/DDBJ databases">
        <title>Genome-wide patterns of bracovirus chromosomal integration into multiple host tissues during parasitism.</title>
        <authorList>
            <person name="Chebbi M.A.C."/>
        </authorList>
    </citation>
    <scope>NUCLEOTIDE SEQUENCE</scope>
    <source>
        <tissue evidence="3">Whole body</tissue>
    </source>
</reference>
<feature type="signal peptide" evidence="1">
    <location>
        <begin position="1"/>
        <end position="23"/>
    </location>
</feature>
<protein>
    <recommendedName>
        <fullName evidence="2">EB domain-containing protein</fullName>
    </recommendedName>
</protein>
<dbReference type="Proteomes" id="UP000729913">
    <property type="component" value="Unassembled WGS sequence"/>
</dbReference>
<dbReference type="EMBL" id="JAAOIC020000023">
    <property type="protein sequence ID" value="KAG8040320.1"/>
    <property type="molecule type" value="Genomic_DNA"/>
</dbReference>
<accession>A0A8J5UW82</accession>
<proteinExistence type="predicted"/>
<dbReference type="OrthoDB" id="5912242at2759"/>
<name>A0A8J5UW82_9HYME</name>